<dbReference type="GO" id="GO:0005737">
    <property type="term" value="C:cytoplasm"/>
    <property type="evidence" value="ECO:0007669"/>
    <property type="project" value="UniProtKB-ARBA"/>
</dbReference>
<evidence type="ECO:0000256" key="6">
    <source>
        <dbReference type="RuleBase" id="RU003634"/>
    </source>
</evidence>
<evidence type="ECO:0000256" key="4">
    <source>
        <dbReference type="ARBA" id="ARBA00022605"/>
    </source>
</evidence>
<dbReference type="GO" id="GO:0004585">
    <property type="term" value="F:ornithine carbamoyltransferase activity"/>
    <property type="evidence" value="ECO:0007669"/>
    <property type="project" value="UniProtKB-EC"/>
</dbReference>
<keyword evidence="5 6" id="KW-0808">Transferase</keyword>
<protein>
    <recommendedName>
        <fullName evidence="2">ornithine carbamoyltransferase</fullName>
        <ecNumber evidence="2">2.1.3.3</ecNumber>
    </recommendedName>
</protein>
<dbReference type="SUPFAM" id="SSF53671">
    <property type="entry name" value="Aspartate/ornithine carbamoyltransferase"/>
    <property type="match status" value="1"/>
</dbReference>
<dbReference type="EMBL" id="BLLK01000055">
    <property type="protein sequence ID" value="GFH56679.1"/>
    <property type="molecule type" value="Genomic_DNA"/>
</dbReference>
<evidence type="ECO:0000313" key="10">
    <source>
        <dbReference type="Proteomes" id="UP001054902"/>
    </source>
</evidence>
<reference evidence="9 10" key="1">
    <citation type="journal article" date="2021" name="Sci. Rep.">
        <title>The genome of the diatom Chaetoceros tenuissimus carries an ancient integrated fragment of an extant virus.</title>
        <authorList>
            <person name="Hongo Y."/>
            <person name="Kimura K."/>
            <person name="Takaki Y."/>
            <person name="Yoshida Y."/>
            <person name="Baba S."/>
            <person name="Kobayashi G."/>
            <person name="Nagasaki K."/>
            <person name="Hano T."/>
            <person name="Tomaru Y."/>
        </authorList>
    </citation>
    <scope>NUCLEOTIDE SEQUENCE [LARGE SCALE GENOMIC DNA]</scope>
    <source>
        <strain evidence="9 10">NIES-3715</strain>
    </source>
</reference>
<dbReference type="PROSITE" id="PS00097">
    <property type="entry name" value="CARBAMOYLTRANSFERASE"/>
    <property type="match status" value="1"/>
</dbReference>
<keyword evidence="3" id="KW-0055">Arginine biosynthesis</keyword>
<dbReference type="Pfam" id="PF02729">
    <property type="entry name" value="OTCace_N"/>
    <property type="match status" value="1"/>
</dbReference>
<dbReference type="EC" id="2.1.3.3" evidence="2"/>
<dbReference type="InterPro" id="IPR006132">
    <property type="entry name" value="Asp/Orn_carbamoyltranf_P-bd"/>
</dbReference>
<evidence type="ECO:0000313" key="9">
    <source>
        <dbReference type="EMBL" id="GFH56679.1"/>
    </source>
</evidence>
<proteinExistence type="inferred from homology"/>
<dbReference type="NCBIfam" id="NF001986">
    <property type="entry name" value="PRK00779.1"/>
    <property type="match status" value="1"/>
</dbReference>
<dbReference type="Proteomes" id="UP001054902">
    <property type="component" value="Unassembled WGS sequence"/>
</dbReference>
<feature type="domain" description="Aspartate/ornithine carbamoyltransferase carbamoyl-P binding" evidence="8">
    <location>
        <begin position="16"/>
        <end position="161"/>
    </location>
</feature>
<evidence type="ECO:0000259" key="7">
    <source>
        <dbReference type="Pfam" id="PF00185"/>
    </source>
</evidence>
<dbReference type="AlphaFoldDB" id="A0AAD3D2T7"/>
<dbReference type="GO" id="GO:0042450">
    <property type="term" value="P:L-arginine biosynthetic process via ornithine"/>
    <property type="evidence" value="ECO:0007669"/>
    <property type="project" value="TreeGrafter"/>
</dbReference>
<dbReference type="InterPro" id="IPR002292">
    <property type="entry name" value="Orn/put_carbamltrans"/>
</dbReference>
<evidence type="ECO:0000256" key="5">
    <source>
        <dbReference type="ARBA" id="ARBA00022679"/>
    </source>
</evidence>
<name>A0AAD3D2T7_9STRA</name>
<dbReference type="InterPro" id="IPR006130">
    <property type="entry name" value="Asp/Orn_carbamoylTrfase"/>
</dbReference>
<sequence>MSTSQFAEPLKAMVGRSFISIDELSNEELRGLLDLSKAYKATYGKGSSVDPVTAPKPLTGQSMAMIFQKRSTRTRVSTETGMNLLGGHALFLGPSDIQLGVNECMKDTANVLSRFNSLILARVYGHADILELAEHATVPVINALSDKHHPLQTLADLMALEDHFGDLKGKTLAWVGDGNNVLHDLMLGCAKVGMNVRIATPKGYECDAGILATTQSLASENGTKPVFTTTDASEAVQTADVIVTDTWVSMGQEDEYKKRIAEFAGYEVNSELMGKANEGCVFLHCLPRHPEEVTDEVFYSDKSLVFPEAENRMWTVMAVMAAQLGRY</sequence>
<dbReference type="GO" id="GO:0019240">
    <property type="term" value="P:citrulline biosynthetic process"/>
    <property type="evidence" value="ECO:0007669"/>
    <property type="project" value="TreeGrafter"/>
</dbReference>
<evidence type="ECO:0000256" key="3">
    <source>
        <dbReference type="ARBA" id="ARBA00022571"/>
    </source>
</evidence>
<dbReference type="PANTHER" id="PTHR45753">
    <property type="entry name" value="ORNITHINE CARBAMOYLTRANSFERASE, MITOCHONDRIAL"/>
    <property type="match status" value="1"/>
</dbReference>
<dbReference type="PRINTS" id="PR00102">
    <property type="entry name" value="OTCASE"/>
</dbReference>
<dbReference type="PRINTS" id="PR00100">
    <property type="entry name" value="AOTCASE"/>
</dbReference>
<dbReference type="InterPro" id="IPR036901">
    <property type="entry name" value="Asp/Orn_carbamoylTrfase_sf"/>
</dbReference>
<evidence type="ECO:0000259" key="8">
    <source>
        <dbReference type="Pfam" id="PF02729"/>
    </source>
</evidence>
<comment type="similarity">
    <text evidence="1">Belongs to the aspartate/ornithine carbamoyltransferase superfamily. OTCase family.</text>
</comment>
<evidence type="ECO:0000256" key="1">
    <source>
        <dbReference type="ARBA" id="ARBA00007805"/>
    </source>
</evidence>
<dbReference type="InterPro" id="IPR006131">
    <property type="entry name" value="Asp_carbamoyltransf_Asp/Orn-bd"/>
</dbReference>
<organism evidence="9 10">
    <name type="scientific">Chaetoceros tenuissimus</name>
    <dbReference type="NCBI Taxonomy" id="426638"/>
    <lineage>
        <taxon>Eukaryota</taxon>
        <taxon>Sar</taxon>
        <taxon>Stramenopiles</taxon>
        <taxon>Ochrophyta</taxon>
        <taxon>Bacillariophyta</taxon>
        <taxon>Coscinodiscophyceae</taxon>
        <taxon>Chaetocerotophycidae</taxon>
        <taxon>Chaetocerotales</taxon>
        <taxon>Chaetocerotaceae</taxon>
        <taxon>Chaetoceros</taxon>
    </lineage>
</organism>
<dbReference type="NCBIfam" id="TIGR00658">
    <property type="entry name" value="orni_carb_tr"/>
    <property type="match status" value="1"/>
</dbReference>
<dbReference type="Gene3D" id="3.40.50.1370">
    <property type="entry name" value="Aspartate/ornithine carbamoyltransferase"/>
    <property type="match status" value="2"/>
</dbReference>
<dbReference type="PANTHER" id="PTHR45753:SF3">
    <property type="entry name" value="ORNITHINE TRANSCARBAMYLASE, MITOCHONDRIAL"/>
    <property type="match status" value="1"/>
</dbReference>
<dbReference type="GO" id="GO:0016597">
    <property type="term" value="F:amino acid binding"/>
    <property type="evidence" value="ECO:0007669"/>
    <property type="project" value="InterPro"/>
</dbReference>
<feature type="domain" description="Aspartate/ornithine carbamoyltransferase Asp/Orn-binding" evidence="7">
    <location>
        <begin position="168"/>
        <end position="321"/>
    </location>
</feature>
<accession>A0AAD3D2T7</accession>
<gene>
    <name evidence="9" type="ORF">CTEN210_13155</name>
</gene>
<evidence type="ECO:0000256" key="2">
    <source>
        <dbReference type="ARBA" id="ARBA00013007"/>
    </source>
</evidence>
<dbReference type="FunFam" id="3.40.50.1370:FF:000009">
    <property type="entry name" value="Ornithine carbamoyltransferase, mitochondrial"/>
    <property type="match status" value="1"/>
</dbReference>
<dbReference type="Pfam" id="PF00185">
    <property type="entry name" value="OTCace"/>
    <property type="match status" value="1"/>
</dbReference>
<keyword evidence="4" id="KW-0028">Amino-acid biosynthesis</keyword>
<comment type="caution">
    <text evidence="9">The sequence shown here is derived from an EMBL/GenBank/DDBJ whole genome shotgun (WGS) entry which is preliminary data.</text>
</comment>
<keyword evidence="10" id="KW-1185">Reference proteome</keyword>